<dbReference type="Pfam" id="PF22256">
    <property type="entry name" value="BDI_1685-like_C"/>
    <property type="match status" value="1"/>
</dbReference>
<dbReference type="KEGG" id="palb:EJC50_28780"/>
<proteinExistence type="predicted"/>
<feature type="domain" description="DUF5107" evidence="1">
    <location>
        <begin position="28"/>
        <end position="317"/>
    </location>
</feature>
<dbReference type="Pfam" id="PF17128">
    <property type="entry name" value="DUF5107"/>
    <property type="match status" value="1"/>
</dbReference>
<feature type="domain" description="BDI-1685-like C-terminal" evidence="2">
    <location>
        <begin position="437"/>
        <end position="588"/>
    </location>
</feature>
<evidence type="ECO:0000313" key="3">
    <source>
        <dbReference type="EMBL" id="AZN43240.1"/>
    </source>
</evidence>
<evidence type="ECO:0000259" key="1">
    <source>
        <dbReference type="Pfam" id="PF17128"/>
    </source>
</evidence>
<sequence>MLKLTEWQETLLYHPVVPSGPVPTVCDSEGIYPYESFFETAERPVLRKFRMIAIENEWMKVTVCPDLGGKIHSIFLKTSGKEILFDAGAVRPVRILPRMAFISGGIEVSFPIAHTPVQIEAVHVQARQIGDRLYIWCGEREVRYGMHWTVEYSLGEHDRYLTQRATFVNKTSEAHAWMSWSNAALSARLDSQFHFPAGRVLRHADILEEIEWSRERGYELADFDRMQGFFWKSADCNAFGMFTPSLGSGLYHIADPAETPGIKLWLYGLGKHEEWAHSTAIRRESYVEIQAGPLLEQADNKKLQPGARHMHTEFWIPSAEPLEIRELELPAPQLIPIEEVPLFDWAPRASTAPWLALAAAYASREAGALASPPAAEDCIWPPPCMEQLGEALLWAANASGASVGMSECDGDGAGFGAPVGAGSAGTIGSGVSGAANSAACEEHGQLWRYYYAVWLAGRGSLDEAIAALAAVELDCGYALLGRLLRVSRQDYAGSRTAYAQIRAKAWSLHPQLFFERDVTLAHFGAEAYEEREYWFAQVDSLQDDALVERRASFSLDRGAVAEARAILEHHAFGKVHQRYDRSQLWQRLAAASGQPAGGVSEDVLARLGEDDLAVYGAYRVSEQKQNQE</sequence>
<dbReference type="OrthoDB" id="174931at2"/>
<evidence type="ECO:0000259" key="2">
    <source>
        <dbReference type="Pfam" id="PF22256"/>
    </source>
</evidence>
<gene>
    <name evidence="3" type="ORF">EJC50_28780</name>
</gene>
<protein>
    <submittedName>
        <fullName evidence="3">DUF5107 domain-containing protein</fullName>
    </submittedName>
</protein>
<evidence type="ECO:0000313" key="4">
    <source>
        <dbReference type="Proteomes" id="UP000272528"/>
    </source>
</evidence>
<dbReference type="EMBL" id="CP034437">
    <property type="protein sequence ID" value="AZN43240.1"/>
    <property type="molecule type" value="Genomic_DNA"/>
</dbReference>
<name>A0A3Q8XAD2_9BACL</name>
<organism evidence="3 4">
    <name type="scientific">Paenibacillus albus</name>
    <dbReference type="NCBI Taxonomy" id="2495582"/>
    <lineage>
        <taxon>Bacteria</taxon>
        <taxon>Bacillati</taxon>
        <taxon>Bacillota</taxon>
        <taxon>Bacilli</taxon>
        <taxon>Bacillales</taxon>
        <taxon>Paenibacillaceae</taxon>
        <taxon>Paenibacillus</taxon>
    </lineage>
</organism>
<keyword evidence="4" id="KW-1185">Reference proteome</keyword>
<dbReference type="Proteomes" id="UP000272528">
    <property type="component" value="Chromosome"/>
</dbReference>
<reference evidence="4" key="1">
    <citation type="submission" date="2018-12" db="EMBL/GenBank/DDBJ databases">
        <title>Genome sequence of Peanibacillus sp.</title>
        <authorList>
            <person name="Subramani G."/>
            <person name="Srinivasan S."/>
            <person name="Kim M.K."/>
        </authorList>
    </citation>
    <scope>NUCLEOTIDE SEQUENCE [LARGE SCALE GENOMIC DNA]</scope>
    <source>
        <strain evidence="4">18JY67-1</strain>
    </source>
</reference>
<dbReference type="RefSeq" id="WP_126019608.1">
    <property type="nucleotide sequence ID" value="NZ_CP034437.1"/>
</dbReference>
<dbReference type="AlphaFoldDB" id="A0A3Q8XAD2"/>
<dbReference type="InterPro" id="IPR033396">
    <property type="entry name" value="DUF5107"/>
</dbReference>
<accession>A0A3Q8XAD2</accession>
<dbReference type="InterPro" id="IPR053983">
    <property type="entry name" value="BDI_1685-like_C"/>
</dbReference>